<dbReference type="AlphaFoldDB" id="A0A0L8H026"/>
<dbReference type="EMBL" id="KQ419872">
    <property type="protein sequence ID" value="KOF82140.1"/>
    <property type="molecule type" value="Genomic_DNA"/>
</dbReference>
<sequence length="66" mass="8000">MDIISSLIFCQTSSRDYGLTDTFSSKGLPSKYFELQQQQQQQQRHQQQPIQRQTKYQQLKYYQQLH</sequence>
<name>A0A0L8H026_OCTBM</name>
<protein>
    <submittedName>
        <fullName evidence="1">Uncharacterized protein</fullName>
    </submittedName>
</protein>
<proteinExistence type="predicted"/>
<reference evidence="1" key="1">
    <citation type="submission" date="2015-07" db="EMBL/GenBank/DDBJ databases">
        <title>MeaNS - Measles Nucleotide Surveillance Program.</title>
        <authorList>
            <person name="Tran T."/>
            <person name="Druce J."/>
        </authorList>
    </citation>
    <scope>NUCLEOTIDE SEQUENCE</scope>
    <source>
        <strain evidence="1">UCB-OBI-ISO-001</strain>
        <tissue evidence="1">Gonad</tissue>
    </source>
</reference>
<evidence type="ECO:0000313" key="1">
    <source>
        <dbReference type="EMBL" id="KOF82140.1"/>
    </source>
</evidence>
<accession>A0A0L8H026</accession>
<gene>
    <name evidence="1" type="ORF">OCBIM_22025643mg</name>
</gene>
<organism evidence="1">
    <name type="scientific">Octopus bimaculoides</name>
    <name type="common">California two-spotted octopus</name>
    <dbReference type="NCBI Taxonomy" id="37653"/>
    <lineage>
        <taxon>Eukaryota</taxon>
        <taxon>Metazoa</taxon>
        <taxon>Spiralia</taxon>
        <taxon>Lophotrochozoa</taxon>
        <taxon>Mollusca</taxon>
        <taxon>Cephalopoda</taxon>
        <taxon>Coleoidea</taxon>
        <taxon>Octopodiformes</taxon>
        <taxon>Octopoda</taxon>
        <taxon>Incirrata</taxon>
        <taxon>Octopodidae</taxon>
        <taxon>Octopus</taxon>
    </lineage>
</organism>